<dbReference type="Proteomes" id="UP000008694">
    <property type="component" value="Unassembled WGS sequence"/>
</dbReference>
<keyword evidence="3" id="KW-1185">Reference proteome</keyword>
<gene>
    <name evidence="2" type="ORF">ARALYDRAFT_337835</name>
</gene>
<sequence>MLVLVESIFLIPCAIAKYKFLGKYLDIAKNNIKTYPWKKILSTYAQIWCNEESKGPKVTCVFSSFNDAVDLSALLDEQEDDDLGGISLSWKKTEEFISQMDHEVEFDVGDYVSPRLEACVLPRLEAPTHHLSASVRLVGDDREVKFDEMLDRTMGDDRQTH</sequence>
<evidence type="ECO:0000313" key="3">
    <source>
        <dbReference type="Proteomes" id="UP000008694"/>
    </source>
</evidence>
<feature type="chain" id="PRO_5003100747" evidence="1">
    <location>
        <begin position="17"/>
        <end position="161"/>
    </location>
</feature>
<dbReference type="EMBL" id="GL348713">
    <property type="protein sequence ID" value="EFH68226.1"/>
    <property type="molecule type" value="Genomic_DNA"/>
</dbReference>
<feature type="signal peptide" evidence="1">
    <location>
        <begin position="1"/>
        <end position="16"/>
    </location>
</feature>
<organism evidence="3">
    <name type="scientific">Arabidopsis lyrata subsp. lyrata</name>
    <name type="common">Lyre-leaved rock-cress</name>
    <dbReference type="NCBI Taxonomy" id="81972"/>
    <lineage>
        <taxon>Eukaryota</taxon>
        <taxon>Viridiplantae</taxon>
        <taxon>Streptophyta</taxon>
        <taxon>Embryophyta</taxon>
        <taxon>Tracheophyta</taxon>
        <taxon>Spermatophyta</taxon>
        <taxon>Magnoliopsida</taxon>
        <taxon>eudicotyledons</taxon>
        <taxon>Gunneridae</taxon>
        <taxon>Pentapetalae</taxon>
        <taxon>rosids</taxon>
        <taxon>malvids</taxon>
        <taxon>Brassicales</taxon>
        <taxon>Brassicaceae</taxon>
        <taxon>Camelineae</taxon>
        <taxon>Arabidopsis</taxon>
    </lineage>
</organism>
<keyword evidence="1" id="KW-0732">Signal</keyword>
<protein>
    <submittedName>
        <fullName evidence="2">Predicted protein</fullName>
    </submittedName>
</protein>
<dbReference type="HOGENOM" id="CLU_1646024_0_0_1"/>
<dbReference type="Gramene" id="fgenesh1_pg.C_scaffold_1004400">
    <property type="protein sequence ID" value="fgenesh1_pg.C_scaffold_1004400"/>
    <property type="gene ID" value="fgenesh1_pg.C_scaffold_1004400"/>
</dbReference>
<proteinExistence type="predicted"/>
<evidence type="ECO:0000256" key="1">
    <source>
        <dbReference type="SAM" id="SignalP"/>
    </source>
</evidence>
<reference evidence="3" key="1">
    <citation type="journal article" date="2011" name="Nat. Genet.">
        <title>The Arabidopsis lyrata genome sequence and the basis of rapid genome size change.</title>
        <authorList>
            <person name="Hu T.T."/>
            <person name="Pattyn P."/>
            <person name="Bakker E.G."/>
            <person name="Cao J."/>
            <person name="Cheng J.-F."/>
            <person name="Clark R.M."/>
            <person name="Fahlgren N."/>
            <person name="Fawcett J.A."/>
            <person name="Grimwood J."/>
            <person name="Gundlach H."/>
            <person name="Haberer G."/>
            <person name="Hollister J.D."/>
            <person name="Ossowski S."/>
            <person name="Ottilar R.P."/>
            <person name="Salamov A.A."/>
            <person name="Schneeberger K."/>
            <person name="Spannagl M."/>
            <person name="Wang X."/>
            <person name="Yang L."/>
            <person name="Nasrallah M.E."/>
            <person name="Bergelson J."/>
            <person name="Carrington J.C."/>
            <person name="Gaut B.S."/>
            <person name="Schmutz J."/>
            <person name="Mayer K.F.X."/>
            <person name="Van de Peer Y."/>
            <person name="Grigoriev I.V."/>
            <person name="Nordborg M."/>
            <person name="Weigel D."/>
            <person name="Guo Y.-L."/>
        </authorList>
    </citation>
    <scope>NUCLEOTIDE SEQUENCE [LARGE SCALE GENOMIC DNA]</scope>
    <source>
        <strain evidence="3">cv. MN47</strain>
    </source>
</reference>
<evidence type="ECO:0000313" key="2">
    <source>
        <dbReference type="EMBL" id="EFH68226.1"/>
    </source>
</evidence>
<accession>D7KB22</accession>
<name>D7KB22_ARALL</name>
<dbReference type="AlphaFoldDB" id="D7KB22"/>